<dbReference type="Proteomes" id="UP001438490">
    <property type="component" value="Segment"/>
</dbReference>
<organism evidence="1 2">
    <name type="scientific">Pseudomonas phage vB_PpuM-Amme-3</name>
    <dbReference type="NCBI Taxonomy" id="3132617"/>
    <lineage>
        <taxon>Viruses</taxon>
        <taxon>Duplodnaviria</taxon>
        <taxon>Heunggongvirae</taxon>
        <taxon>Uroviricota</taxon>
        <taxon>Caudoviricetes</taxon>
        <taxon>Vandenendeviridae</taxon>
        <taxon>Gorskivirinae</taxon>
        <taxon>Tartuvirus</taxon>
        <taxon>Tartuvirus amme3</taxon>
    </lineage>
</organism>
<gene>
    <name evidence="1" type="ORF">Amme3_00025</name>
</gene>
<protein>
    <submittedName>
        <fullName evidence="1">Tail fiber protein</fullName>
    </submittedName>
</protein>
<evidence type="ECO:0000313" key="2">
    <source>
        <dbReference type="Proteomes" id="UP001438490"/>
    </source>
</evidence>
<keyword evidence="2" id="KW-1185">Reference proteome</keyword>
<dbReference type="CDD" id="cd19958">
    <property type="entry name" value="pyocin_knob"/>
    <property type="match status" value="2"/>
</dbReference>
<reference evidence="1 2" key="1">
    <citation type="submission" date="2024-03" db="EMBL/GenBank/DDBJ databases">
        <title>Isolation and characterization of a phage collection against Pseudomonas putida.</title>
        <authorList>
            <person name="Brauer A."/>
            <person name="Rosendahl S."/>
            <person name="Kangsep A."/>
            <person name="Rikberg R."/>
            <person name="Lewanczyk A.C."/>
            <person name="Horak R."/>
            <person name="Tamman H."/>
        </authorList>
    </citation>
    <scope>NUCLEOTIDE SEQUENCE [LARGE SCALE GENOMIC DNA]</scope>
</reference>
<evidence type="ECO:0000313" key="1">
    <source>
        <dbReference type="EMBL" id="WYV99021.1"/>
    </source>
</evidence>
<name>A0AAX4MX50_9CAUD</name>
<sequence length="887" mass="91698">MVDIVKQDMTYLWAIGGDVVAPDNAKIQEGWAVEVVPRQWWNWMQYRTDSNIAYMLQKGLPEWDGTTEYLANKSFVTVGGVVYKCIVTNTNKNPTTNPANWVRAFSDYSVAVTALGTLTPAADRMPYFTGANTAALTTLTSFARTLLDDTSATAARTTLGAQASSTNLTALSGVTAATNALPYFNGTTTMATTTLSAFGRSLIDDADAAAARETLELGSSATYNVNGTSYGNTAVGGLGTTVLRNGSFGLGSIDLQDQPAGTNWNTINATGFYQMSTAGGDNSPGLSGQMMVMTNATNYITQLFSPQDTTGRLMVRSSSAGVFGDWNTVWTTGNLVKTTTSADPTPGSILKVGDFGLGVGGTASAPQLLNIDSLTVPSGTYSVRGSAATTGTYPPGVSSYGIMVVDRYNQDAFSQTYTPLVGATGVTSKWVRSYNAPTGGSGWSDWERVAEYSYVDSKVATLNSAINLKANIASPSFTGTPTAPTAVAGTQNNQLATTAFVQAAKRNFTGSVLSISANTTFTISNTGILYQVGADNLTVTLPAASTIPVGNTYSFRVPSTRGTVFTIAAPSIVVDGTASVTSFTLSPNEWVELTNNSSSWYIADRGLLTEAATAAEVALKANTASPAFTGVPTTPTAATATSNTQIASTAFVKAAIAAGNALSATTAARWTTGRTITLTGDVTGSVSIDGSANVSLAATLNSASLTNFYTKAQSDGRYVVNGATGSNLYVNVTNNSIPTISAATASFGSNSLRVSNGGNGNASAVLSFVREGTYATWFGLDTDNELAFGGWSDGAIRYRLWTEKNFVVGNHIALQGTGGIGTYALMVVGGGGGINPGDLAAGGNLRYSSTAASVSGAVPVGTWRLMGFVTNSDGSSSDSVTLCLRIS</sequence>
<dbReference type="EMBL" id="PP496413">
    <property type="protein sequence ID" value="WYV99021.1"/>
    <property type="molecule type" value="Genomic_DNA"/>
</dbReference>
<proteinExistence type="predicted"/>
<accession>A0AAX4MX50</accession>